<evidence type="ECO:0000256" key="1">
    <source>
        <dbReference type="ARBA" id="ARBA00004635"/>
    </source>
</evidence>
<dbReference type="Pfam" id="PF03180">
    <property type="entry name" value="Lipoprotein_9"/>
    <property type="match status" value="1"/>
</dbReference>
<dbReference type="InterPro" id="IPR004872">
    <property type="entry name" value="Lipoprotein_NlpA"/>
</dbReference>
<keyword evidence="3" id="KW-0472">Membrane</keyword>
<proteinExistence type="inferred from homology"/>
<dbReference type="Gene3D" id="3.40.190.10">
    <property type="entry name" value="Periplasmic binding protein-like II"/>
    <property type="match status" value="2"/>
</dbReference>
<dbReference type="PANTHER" id="PTHR30429:SF0">
    <property type="entry name" value="METHIONINE-BINDING LIPOPROTEIN METQ"/>
    <property type="match status" value="1"/>
</dbReference>
<organism evidence="10 11">
    <name type="scientific">Compostibacillus humi</name>
    <dbReference type="NCBI Taxonomy" id="1245525"/>
    <lineage>
        <taxon>Bacteria</taxon>
        <taxon>Bacillati</taxon>
        <taxon>Bacillota</taxon>
        <taxon>Bacilli</taxon>
        <taxon>Bacillales</taxon>
        <taxon>Bacillaceae</taxon>
        <taxon>Compostibacillus</taxon>
    </lineage>
</organism>
<evidence type="ECO:0000256" key="8">
    <source>
        <dbReference type="SAM" id="MobiDB-lite"/>
    </source>
</evidence>
<feature type="lipid moiety-binding region" description="S-diacylglycerol cysteine" evidence="7">
    <location>
        <position position="19"/>
    </location>
</feature>
<comment type="similarity">
    <text evidence="6">Belongs to the nlpA lipoprotein family.</text>
</comment>
<dbReference type="EMBL" id="BMEV01000044">
    <property type="protein sequence ID" value="GFZ81129.1"/>
    <property type="molecule type" value="Genomic_DNA"/>
</dbReference>
<dbReference type="PROSITE" id="PS51257">
    <property type="entry name" value="PROKAR_LIPOPROTEIN"/>
    <property type="match status" value="1"/>
</dbReference>
<keyword evidence="11" id="KW-1185">Reference proteome</keyword>
<dbReference type="Proteomes" id="UP000602050">
    <property type="component" value="Unassembled WGS sequence"/>
</dbReference>
<evidence type="ECO:0000256" key="3">
    <source>
        <dbReference type="ARBA" id="ARBA00023136"/>
    </source>
</evidence>
<keyword evidence="2 9" id="KW-0732">Signal</keyword>
<evidence type="ECO:0000256" key="6">
    <source>
        <dbReference type="PIRNR" id="PIRNR002854"/>
    </source>
</evidence>
<name>A0A8J2TMB3_9BACI</name>
<keyword evidence="4" id="KW-0564">Palmitate</keyword>
<feature type="signal peptide" evidence="9">
    <location>
        <begin position="1"/>
        <end position="25"/>
    </location>
</feature>
<reference evidence="10" key="1">
    <citation type="journal article" date="2014" name="Int. J. Syst. Evol. Microbiol.">
        <title>Complete genome sequence of Corynebacterium casei LMG S-19264T (=DSM 44701T), isolated from a smear-ripened cheese.</title>
        <authorList>
            <consortium name="US DOE Joint Genome Institute (JGI-PGF)"/>
            <person name="Walter F."/>
            <person name="Albersmeier A."/>
            <person name="Kalinowski J."/>
            <person name="Ruckert C."/>
        </authorList>
    </citation>
    <scope>NUCLEOTIDE SEQUENCE</scope>
    <source>
        <strain evidence="10">CGMCC 1.12360</strain>
    </source>
</reference>
<comment type="caution">
    <text evidence="10">The sequence shown here is derived from an EMBL/GenBank/DDBJ whole genome shotgun (WGS) entry which is preliminary data.</text>
</comment>
<evidence type="ECO:0000313" key="10">
    <source>
        <dbReference type="EMBL" id="GFZ81129.1"/>
    </source>
</evidence>
<dbReference type="SUPFAM" id="SSF53850">
    <property type="entry name" value="Periplasmic binding protein-like II"/>
    <property type="match status" value="1"/>
</dbReference>
<dbReference type="PANTHER" id="PTHR30429">
    <property type="entry name" value="D-METHIONINE-BINDING LIPOPROTEIN METQ"/>
    <property type="match status" value="1"/>
</dbReference>
<dbReference type="AlphaFoldDB" id="A0A8J2TMB3"/>
<accession>A0A8J2TMB3</accession>
<dbReference type="GO" id="GO:0016020">
    <property type="term" value="C:membrane"/>
    <property type="evidence" value="ECO:0007669"/>
    <property type="project" value="UniProtKB-SubCell"/>
</dbReference>
<keyword evidence="5 6" id="KW-0449">Lipoprotein</keyword>
<evidence type="ECO:0000256" key="2">
    <source>
        <dbReference type="ARBA" id="ARBA00022729"/>
    </source>
</evidence>
<feature type="compositionally biased region" description="Low complexity" evidence="8">
    <location>
        <begin position="28"/>
        <end position="39"/>
    </location>
</feature>
<dbReference type="PIRSF" id="PIRSF002854">
    <property type="entry name" value="MetQ"/>
    <property type="match status" value="1"/>
</dbReference>
<gene>
    <name evidence="10" type="ORF">GCM10010978_22650</name>
</gene>
<feature type="chain" id="PRO_5035169579" description="Lipoprotein" evidence="9">
    <location>
        <begin position="26"/>
        <end position="292"/>
    </location>
</feature>
<evidence type="ECO:0000313" key="11">
    <source>
        <dbReference type="Proteomes" id="UP000602050"/>
    </source>
</evidence>
<reference evidence="10" key="2">
    <citation type="submission" date="2020-09" db="EMBL/GenBank/DDBJ databases">
        <authorList>
            <person name="Sun Q."/>
            <person name="Zhou Y."/>
        </authorList>
    </citation>
    <scope>NUCLEOTIDE SEQUENCE</scope>
    <source>
        <strain evidence="10">CGMCC 1.12360</strain>
    </source>
</reference>
<feature type="region of interest" description="Disordered" evidence="8">
    <location>
        <begin position="25"/>
        <end position="47"/>
    </location>
</feature>
<comment type="subcellular location">
    <subcellularLocation>
        <location evidence="1">Membrane</location>
        <topology evidence="1">Lipid-anchor</topology>
    </subcellularLocation>
</comment>
<evidence type="ECO:0000256" key="9">
    <source>
        <dbReference type="SAM" id="SignalP"/>
    </source>
</evidence>
<protein>
    <recommendedName>
        <fullName evidence="6">Lipoprotein</fullName>
    </recommendedName>
</protein>
<evidence type="ECO:0000256" key="5">
    <source>
        <dbReference type="ARBA" id="ARBA00023288"/>
    </source>
</evidence>
<dbReference type="RefSeq" id="WP_188392518.1">
    <property type="nucleotide sequence ID" value="NZ_BMEV01000044.1"/>
</dbReference>
<evidence type="ECO:0000256" key="7">
    <source>
        <dbReference type="PIRSR" id="PIRSR002854-1"/>
    </source>
</evidence>
<sequence>MKKILVFLSILFVLFLAACGGGDDAAEDSSNNAENNEAAEGTENESADNVVIKVGASSVPHAEILEEAKPLLAEEGITLEIEEYQDYVLPNDDLANGTLDANYFQHIPFLEQTIADTGYELENIGGIHIEPMGVYSQNIASIDDIPEGAEVILSNSVADHERILKLFEAQGLITLDDSAEEITVDSIVDNPKNLQFQPDYAPELLPELYHSEADALVVINTNYAIEAELNPIEDSLFIEGEESDYVNVVAARAEDKDREELKKLVEVLHSEEIQNFIIEKYEGAVVPVGGNE</sequence>
<evidence type="ECO:0000256" key="4">
    <source>
        <dbReference type="ARBA" id="ARBA00023139"/>
    </source>
</evidence>